<keyword evidence="3" id="KW-1185">Reference proteome</keyword>
<comment type="caution">
    <text evidence="2">The sequence shown here is derived from an EMBL/GenBank/DDBJ whole genome shotgun (WGS) entry which is preliminary data.</text>
</comment>
<dbReference type="Proteomes" id="UP001497392">
    <property type="component" value="Unassembled WGS sequence"/>
</dbReference>
<feature type="compositionally biased region" description="Basic and acidic residues" evidence="1">
    <location>
        <begin position="692"/>
        <end position="703"/>
    </location>
</feature>
<feature type="region of interest" description="Disordered" evidence="1">
    <location>
        <begin position="634"/>
        <end position="798"/>
    </location>
</feature>
<proteinExistence type="predicted"/>
<feature type="compositionally biased region" description="Polar residues" evidence="1">
    <location>
        <begin position="724"/>
        <end position="748"/>
    </location>
</feature>
<feature type="compositionally biased region" description="Polar residues" evidence="1">
    <location>
        <begin position="766"/>
        <end position="789"/>
    </location>
</feature>
<feature type="compositionally biased region" description="Gly residues" evidence="1">
    <location>
        <begin position="109"/>
        <end position="119"/>
    </location>
</feature>
<dbReference type="EMBL" id="CAXHTA020000007">
    <property type="protein sequence ID" value="CAL5222806.1"/>
    <property type="molecule type" value="Genomic_DNA"/>
</dbReference>
<gene>
    <name evidence="2" type="primary">g5224</name>
    <name evidence="2" type="ORF">VP750_LOCUS4465</name>
</gene>
<feature type="region of interest" description="Disordered" evidence="1">
    <location>
        <begin position="93"/>
        <end position="148"/>
    </location>
</feature>
<organism evidence="2 3">
    <name type="scientific">Coccomyxa viridis</name>
    <dbReference type="NCBI Taxonomy" id="1274662"/>
    <lineage>
        <taxon>Eukaryota</taxon>
        <taxon>Viridiplantae</taxon>
        <taxon>Chlorophyta</taxon>
        <taxon>core chlorophytes</taxon>
        <taxon>Trebouxiophyceae</taxon>
        <taxon>Trebouxiophyceae incertae sedis</taxon>
        <taxon>Coccomyxaceae</taxon>
        <taxon>Coccomyxa</taxon>
    </lineage>
</organism>
<reference evidence="2 3" key="1">
    <citation type="submission" date="2024-06" db="EMBL/GenBank/DDBJ databases">
        <authorList>
            <person name="Kraege A."/>
            <person name="Thomma B."/>
        </authorList>
    </citation>
    <scope>NUCLEOTIDE SEQUENCE [LARGE SCALE GENOMIC DNA]</scope>
</reference>
<evidence type="ECO:0000313" key="2">
    <source>
        <dbReference type="EMBL" id="CAL5222806.1"/>
    </source>
</evidence>
<evidence type="ECO:0000313" key="3">
    <source>
        <dbReference type="Proteomes" id="UP001497392"/>
    </source>
</evidence>
<evidence type="ECO:0000256" key="1">
    <source>
        <dbReference type="SAM" id="MobiDB-lite"/>
    </source>
</evidence>
<name>A0ABP1FTP8_9CHLO</name>
<protein>
    <submittedName>
        <fullName evidence="2">G5224 protein</fullName>
    </submittedName>
</protein>
<sequence>MRSVREIIDAWVGVSAAEAELVKTRLSDTRTGGYDLDVPADRTGFFKLTTTDLHQAGVLESLALRQAVCDLIESEKRNLQREAAQKVHGTAILATGEQQHLSKQEDGTGKAGGGASGFGGEEEHLSKQNDGAVKAGGGASASGGAARGEEVPLDSFTPLSAQMPLLGSRDGTFESGLFVMAHIFRRWTRRGYMNEGDNFRKGLAHLLLLSCSGSGKTTILEMLLRWLRGYLQKHSEDYLVEFFSCAMYPDEHPEALDVEQAETVRDFVAALRLLAGTEYHLMALLRVESQEMMTTTEEEFSNIPWQSAPALRLLYACLSPLEHRKQGQAESYRKFVKEFPFDLSKESLTVADVLTFLRRALGIPDDKYMMLLLLVDEGNAAQAAFPRGKGDHPAQEGVTWLMELLSAIIDANTNAHAGCKNLAIPLSVATSWNALDLKFTATGNAEATHLPLHLLTLEETLSVVLNLAQRSALAAKELQIPTELSEGAAIAWTHAHYYLGGSPKLLCMFLDDLGLTRDLGKNILQLNILRVVDVLERLEGVAADKFWDRLRKVEDESVLQIMLIHTQLATVLLDQEVYRHEAVDTWRPPRVKTTWGHQEANGFLKLDSRPPGVGLLGGRTMPAHLGRVAPAAQLGAPVGAPAPPDLSGSTPRSDRRQTQKPQSWRQERGRPAPGSKMLPGEEPLGTEGPVAEPKESENPEVPRSRTTPPPAGRETRSYRRRTVDSTPSPTTAQPSKRQKVSQSATPYQAMQHDSAAASTAPEALLQTPSSSQPTAVTPSQRFSHASPTTYVRHGSASRTVQKMDVGLSEADTTGIISPSNRAIAIGKYVCPPPSSQPGFERVVPSMGLLAFITLLRYSRRMRDTQLSLYSAEMVRESALDKEFSDAMAICLKLLAMALLGWTEFTLPQLLPGVYLDPSLRDKKFLVPYGKQLHAGMRLAQKPSPADVKAMTAEQREAIIASAQKRDFEAEVQIGFVGTGNDGVDSQITLVEATADHRAWALSIQSKQDLAAVKTYETCPEMLDSMQSDCGDLYKLPQLHPEWVEWHSKPKSSSRGDEKGKAAQGSRTSKPLPACSPSTQTWDEDDPEQRVIYAYVSDRLFSSKQEALREKLLQAGHPWIQRMIILCHGDHAAWYARTGALLRFLRALVTKSKDVRDLVRKVEQPGNAEASA</sequence>
<feature type="compositionally biased region" description="Basic and acidic residues" evidence="1">
    <location>
        <begin position="713"/>
        <end position="723"/>
    </location>
</feature>
<feature type="region of interest" description="Disordered" evidence="1">
    <location>
        <begin position="1046"/>
        <end position="1084"/>
    </location>
</feature>
<feature type="compositionally biased region" description="Basic and acidic residues" evidence="1">
    <location>
        <begin position="1046"/>
        <end position="1060"/>
    </location>
</feature>
<accession>A0ABP1FTP8</accession>